<proteinExistence type="predicted"/>
<accession>A0AAV1VSR9</accession>
<protein>
    <submittedName>
        <fullName evidence="1">Uncharacterized protein</fullName>
    </submittedName>
</protein>
<comment type="caution">
    <text evidence="1">The sequence shown here is derived from an EMBL/GenBank/DDBJ whole genome shotgun (WGS) entry which is preliminary data.</text>
</comment>
<dbReference type="Proteomes" id="UP001497480">
    <property type="component" value="Unassembled WGS sequence"/>
</dbReference>
<organism evidence="1 2">
    <name type="scientific">Lupinus luteus</name>
    <name type="common">European yellow lupine</name>
    <dbReference type="NCBI Taxonomy" id="3873"/>
    <lineage>
        <taxon>Eukaryota</taxon>
        <taxon>Viridiplantae</taxon>
        <taxon>Streptophyta</taxon>
        <taxon>Embryophyta</taxon>
        <taxon>Tracheophyta</taxon>
        <taxon>Spermatophyta</taxon>
        <taxon>Magnoliopsida</taxon>
        <taxon>eudicotyledons</taxon>
        <taxon>Gunneridae</taxon>
        <taxon>Pentapetalae</taxon>
        <taxon>rosids</taxon>
        <taxon>fabids</taxon>
        <taxon>Fabales</taxon>
        <taxon>Fabaceae</taxon>
        <taxon>Papilionoideae</taxon>
        <taxon>50 kb inversion clade</taxon>
        <taxon>genistoids sensu lato</taxon>
        <taxon>core genistoids</taxon>
        <taxon>Genisteae</taxon>
        <taxon>Lupinus</taxon>
    </lineage>
</organism>
<name>A0AAV1VSR9_LUPLU</name>
<keyword evidence="2" id="KW-1185">Reference proteome</keyword>
<evidence type="ECO:0000313" key="1">
    <source>
        <dbReference type="EMBL" id="CAL0300049.1"/>
    </source>
</evidence>
<sequence>MLKVNPYENKVKLPNIVDLHLQSCTILSFLKPNPFPYVPSAISPRSKHIRFLHSQKSPTLNPLSTSSQLPCPIFSFSIVKPRTYKYEGNTFTLVEKDIHFMAQVE</sequence>
<gene>
    <name evidence="1" type="ORF">LLUT_LOCUS1109</name>
</gene>
<evidence type="ECO:0000313" key="2">
    <source>
        <dbReference type="Proteomes" id="UP001497480"/>
    </source>
</evidence>
<dbReference type="EMBL" id="CAXHTB010000001">
    <property type="protein sequence ID" value="CAL0300049.1"/>
    <property type="molecule type" value="Genomic_DNA"/>
</dbReference>
<dbReference type="AlphaFoldDB" id="A0AAV1VSR9"/>
<reference evidence="1 2" key="1">
    <citation type="submission" date="2024-03" db="EMBL/GenBank/DDBJ databases">
        <authorList>
            <person name="Martinez-Hernandez J."/>
        </authorList>
    </citation>
    <scope>NUCLEOTIDE SEQUENCE [LARGE SCALE GENOMIC DNA]</scope>
</reference>